<dbReference type="GO" id="GO:0006338">
    <property type="term" value="P:chromatin remodeling"/>
    <property type="evidence" value="ECO:0007669"/>
    <property type="project" value="InterPro"/>
</dbReference>
<organism evidence="7 8">
    <name type="scientific">Parasitella parasitica</name>
    <dbReference type="NCBI Taxonomy" id="35722"/>
    <lineage>
        <taxon>Eukaryota</taxon>
        <taxon>Fungi</taxon>
        <taxon>Fungi incertae sedis</taxon>
        <taxon>Mucoromycota</taxon>
        <taxon>Mucoromycotina</taxon>
        <taxon>Mucoromycetes</taxon>
        <taxon>Mucorales</taxon>
        <taxon>Mucorineae</taxon>
        <taxon>Mucoraceae</taxon>
        <taxon>Parasitella</taxon>
    </lineage>
</organism>
<evidence type="ECO:0000256" key="6">
    <source>
        <dbReference type="SAM" id="MobiDB-lite"/>
    </source>
</evidence>
<dbReference type="GO" id="GO:0000228">
    <property type="term" value="C:nuclear chromosome"/>
    <property type="evidence" value="ECO:0007669"/>
    <property type="project" value="InterPro"/>
</dbReference>
<evidence type="ECO:0000256" key="2">
    <source>
        <dbReference type="ARBA" id="ARBA00010239"/>
    </source>
</evidence>
<dbReference type="EMBL" id="LN732626">
    <property type="protein sequence ID" value="CEP15818.1"/>
    <property type="molecule type" value="Genomic_DNA"/>
</dbReference>
<dbReference type="Pfam" id="PF04855">
    <property type="entry name" value="SNF5"/>
    <property type="match status" value="1"/>
</dbReference>
<proteinExistence type="inferred from homology"/>
<keyword evidence="8" id="KW-1185">Reference proteome</keyword>
<dbReference type="PANTHER" id="PTHR10019">
    <property type="entry name" value="SNF5"/>
    <property type="match status" value="1"/>
</dbReference>
<keyword evidence="5" id="KW-0539">Nucleus</keyword>
<comment type="similarity">
    <text evidence="2">Belongs to the SNF5 family.</text>
</comment>
<comment type="subcellular location">
    <subcellularLocation>
        <location evidence="1">Nucleus</location>
    </subcellularLocation>
</comment>
<dbReference type="Proteomes" id="UP000054107">
    <property type="component" value="Unassembled WGS sequence"/>
</dbReference>
<name>A0A0B7NLJ5_9FUNG</name>
<keyword evidence="4" id="KW-0804">Transcription</keyword>
<evidence type="ECO:0000256" key="3">
    <source>
        <dbReference type="ARBA" id="ARBA00023015"/>
    </source>
</evidence>
<gene>
    <name evidence="7" type="primary">PARPA_10058.1 scaffold 39178</name>
</gene>
<evidence type="ECO:0000313" key="7">
    <source>
        <dbReference type="EMBL" id="CEP15818.1"/>
    </source>
</evidence>
<feature type="region of interest" description="Disordered" evidence="6">
    <location>
        <begin position="451"/>
        <end position="477"/>
    </location>
</feature>
<protein>
    <submittedName>
        <fullName evidence="7">Uncharacterized protein</fullName>
    </submittedName>
</protein>
<sequence>MQRDFLYLQQQQQQQQQQAMARQMQQQRASGGPDLTTSLNSIWARQQIDQVYPLQQQQLENENTLAQQKPASMHVRHKDAQLPQQASQLVPSTSQLSVPPPDATVVETELQQKTLDLYAGRDQQYQLTLDAQHKRHVRLAQSKKREIDMANNERRVRAQNRGILTFGKGYDGYGNSRTSSSSLARILFPADKKQKRSHQAVKTTYQHCRDQADKEEALVPIRLDLENDGFKVRDTFTWNMNESSITPEQFADITCQDLRLPTTVFSSLISASIKEQVQEYFLNASSMVSDSQDQERKRLGSYQEHMQCKTQKTGLLQENRRTIKNRKTELRTLIKLDIIVGNRILNDQFEWDITCKKNSPESFAETMATELGLGGEFKTAIAHSIREQIYVFIKSLLLTGYDFGDGPVENDELRRSFLPAIRNVVRDYSSVERFTPSLIEITDAEIAKIEKDRTRESRRKRRGVRNRKGAGLPDREPVPTYRTIFASPLEHEMTDDQFLKSMQATQDVSAHSQRRSAMKARMNIAAEAAGVSLTSGQLVANNEEVPSAMDQMTRPALSKCV</sequence>
<dbReference type="OrthoDB" id="515064at2759"/>
<evidence type="ECO:0000313" key="8">
    <source>
        <dbReference type="Proteomes" id="UP000054107"/>
    </source>
</evidence>
<evidence type="ECO:0000256" key="4">
    <source>
        <dbReference type="ARBA" id="ARBA00023163"/>
    </source>
</evidence>
<dbReference type="InterPro" id="IPR006939">
    <property type="entry name" value="SNF5"/>
</dbReference>
<reference evidence="7 8" key="1">
    <citation type="submission" date="2014-09" db="EMBL/GenBank/DDBJ databases">
        <authorList>
            <person name="Ellenberger Sabrina"/>
        </authorList>
    </citation>
    <scope>NUCLEOTIDE SEQUENCE [LARGE SCALE GENOMIC DNA]</scope>
    <source>
        <strain evidence="7 8">CBS 412.66</strain>
    </source>
</reference>
<keyword evidence="3" id="KW-0805">Transcription regulation</keyword>
<dbReference type="STRING" id="35722.A0A0B7NLJ5"/>
<feature type="compositionally biased region" description="Basic residues" evidence="6">
    <location>
        <begin position="456"/>
        <end position="468"/>
    </location>
</feature>
<evidence type="ECO:0000256" key="1">
    <source>
        <dbReference type="ARBA" id="ARBA00004123"/>
    </source>
</evidence>
<accession>A0A0B7NLJ5</accession>
<evidence type="ECO:0000256" key="5">
    <source>
        <dbReference type="ARBA" id="ARBA00023242"/>
    </source>
</evidence>
<dbReference type="AlphaFoldDB" id="A0A0B7NLJ5"/>